<dbReference type="EMBL" id="CP012850">
    <property type="protein sequence ID" value="ALI34467.1"/>
    <property type="molecule type" value="Genomic_DNA"/>
</dbReference>
<dbReference type="Proteomes" id="UP000058925">
    <property type="component" value="Chromosome"/>
</dbReference>
<protein>
    <submittedName>
        <fullName evidence="1">Uncharacterized protein</fullName>
    </submittedName>
</protein>
<keyword evidence="2" id="KW-1185">Reference proteome</keyword>
<reference evidence="2" key="1">
    <citation type="submission" date="2015-10" db="EMBL/GenBank/DDBJ databases">
        <title>Niche specialization of a soil ammonia-oxidizing archaeon, Candidatus Nitrosocosmicus oleophilus.</title>
        <authorList>
            <person name="Jung M.-Y."/>
            <person name="Rhee S.-K."/>
        </authorList>
    </citation>
    <scope>NUCLEOTIDE SEQUENCE [LARGE SCALE GENOMIC DNA]</scope>
    <source>
        <strain evidence="2">MY3</strain>
    </source>
</reference>
<evidence type="ECO:0000313" key="2">
    <source>
        <dbReference type="Proteomes" id="UP000058925"/>
    </source>
</evidence>
<dbReference type="RefSeq" id="WP_196817122.1">
    <property type="nucleotide sequence ID" value="NZ_CP012850.1"/>
</dbReference>
<accession>A0A654LTZ5</accession>
<evidence type="ECO:0000313" key="1">
    <source>
        <dbReference type="EMBL" id="ALI34467.1"/>
    </source>
</evidence>
<gene>
    <name evidence="1" type="ORF">NMY3_00253</name>
</gene>
<dbReference type="KEGG" id="taa:NMY3_00253"/>
<dbReference type="AlphaFoldDB" id="A0A654LTZ5"/>
<proteinExistence type="predicted"/>
<sequence length="95" mass="11089">MPQRCKGTCQQLLEYNDDLDIEVRKYIRYGYLNGYKRCSICEVFIKSLNPSNMKCFCCGVQLRSRPYKSTLKENFRNSLNNNNQCGIKKSITIST</sequence>
<organism evidence="1 2">
    <name type="scientific">Candidatus Nitrosocosmicus oleophilus</name>
    <dbReference type="NCBI Taxonomy" id="1353260"/>
    <lineage>
        <taxon>Archaea</taxon>
        <taxon>Nitrososphaerota</taxon>
        <taxon>Nitrososphaeria</taxon>
        <taxon>Nitrososphaerales</taxon>
        <taxon>Nitrososphaeraceae</taxon>
        <taxon>Candidatus Nitrosocosmicus</taxon>
    </lineage>
</organism>
<dbReference type="GeneID" id="60420449"/>
<name>A0A654LTZ5_9ARCH</name>